<protein>
    <submittedName>
        <fullName evidence="2">884_t:CDS:1</fullName>
    </submittedName>
</protein>
<dbReference type="Proteomes" id="UP000789759">
    <property type="component" value="Unassembled WGS sequence"/>
</dbReference>
<reference evidence="2" key="1">
    <citation type="submission" date="2021-06" db="EMBL/GenBank/DDBJ databases">
        <authorList>
            <person name="Kallberg Y."/>
            <person name="Tangrot J."/>
            <person name="Rosling A."/>
        </authorList>
    </citation>
    <scope>NUCLEOTIDE SEQUENCE</scope>
    <source>
        <strain evidence="2">FL966</strain>
    </source>
</reference>
<organism evidence="2 3">
    <name type="scientific">Cetraspora pellucida</name>
    <dbReference type="NCBI Taxonomy" id="1433469"/>
    <lineage>
        <taxon>Eukaryota</taxon>
        <taxon>Fungi</taxon>
        <taxon>Fungi incertae sedis</taxon>
        <taxon>Mucoromycota</taxon>
        <taxon>Glomeromycotina</taxon>
        <taxon>Glomeromycetes</taxon>
        <taxon>Diversisporales</taxon>
        <taxon>Gigasporaceae</taxon>
        <taxon>Cetraspora</taxon>
    </lineage>
</organism>
<sequence length="98" mass="10761">MAIQTTTVGMITIQQMPSDETTRSTTNWNIPGYIIRSQPTPTIMPTSLPQAPPPTPTSPNEYLSWTSNTNTNTNAPSQIDNQQPNIQLPAQSNNHVVE</sequence>
<feature type="region of interest" description="Disordered" evidence="1">
    <location>
        <begin position="36"/>
        <end position="98"/>
    </location>
</feature>
<name>A0A9N8ZQK1_9GLOM</name>
<gene>
    <name evidence="2" type="ORF">CPELLU_LOCUS2586</name>
</gene>
<evidence type="ECO:0000256" key="1">
    <source>
        <dbReference type="SAM" id="MobiDB-lite"/>
    </source>
</evidence>
<proteinExistence type="predicted"/>
<evidence type="ECO:0000313" key="2">
    <source>
        <dbReference type="EMBL" id="CAG8503895.1"/>
    </source>
</evidence>
<keyword evidence="3" id="KW-1185">Reference proteome</keyword>
<feature type="compositionally biased region" description="Polar residues" evidence="1">
    <location>
        <begin position="75"/>
        <end position="98"/>
    </location>
</feature>
<dbReference type="EMBL" id="CAJVQA010001136">
    <property type="protein sequence ID" value="CAG8503895.1"/>
    <property type="molecule type" value="Genomic_DNA"/>
</dbReference>
<comment type="caution">
    <text evidence="2">The sequence shown here is derived from an EMBL/GenBank/DDBJ whole genome shotgun (WGS) entry which is preliminary data.</text>
</comment>
<evidence type="ECO:0000313" key="3">
    <source>
        <dbReference type="Proteomes" id="UP000789759"/>
    </source>
</evidence>
<dbReference type="AlphaFoldDB" id="A0A9N8ZQK1"/>
<accession>A0A9N8ZQK1</accession>